<feature type="region of interest" description="Disordered" evidence="1">
    <location>
        <begin position="131"/>
        <end position="154"/>
    </location>
</feature>
<dbReference type="Proteomes" id="UP001274830">
    <property type="component" value="Unassembled WGS sequence"/>
</dbReference>
<evidence type="ECO:0000256" key="1">
    <source>
        <dbReference type="SAM" id="MobiDB-lite"/>
    </source>
</evidence>
<accession>A0AAE0TP49</accession>
<dbReference type="EMBL" id="JAUTXT010000056">
    <property type="protein sequence ID" value="KAK3670414.1"/>
    <property type="molecule type" value="Genomic_DNA"/>
</dbReference>
<sequence length="195" mass="21773">MAIKTPHGFIHQDDFITQDPEAIAKHLEHLTRRLSEALTDPFKHSNITLLRSHLAKQLVIGASDQDDTHGLIPEASIISPEEYIAFAQARKITFPGWRLEVVPNLSTAVSEDGRSAAVWLLTRSTVDERLKREGGDGVGEEGCGGGKDGVGESGSGKWRENICKAYWKFRPLEGRWIWWKYEMMDGPAGWMCGDL</sequence>
<proteinExistence type="predicted"/>
<gene>
    <name evidence="2" type="ORF">LTR78_009654</name>
</gene>
<dbReference type="AlphaFoldDB" id="A0AAE0TP49"/>
<protein>
    <submittedName>
        <fullName evidence="2">Uncharacterized protein</fullName>
    </submittedName>
</protein>
<keyword evidence="3" id="KW-1185">Reference proteome</keyword>
<name>A0AAE0TP49_9PEZI</name>
<feature type="compositionally biased region" description="Gly residues" evidence="1">
    <location>
        <begin position="136"/>
        <end position="154"/>
    </location>
</feature>
<comment type="caution">
    <text evidence="2">The sequence shown here is derived from an EMBL/GenBank/DDBJ whole genome shotgun (WGS) entry which is preliminary data.</text>
</comment>
<reference evidence="2" key="1">
    <citation type="submission" date="2023-07" db="EMBL/GenBank/DDBJ databases">
        <title>Black Yeasts Isolated from many extreme environments.</title>
        <authorList>
            <person name="Coleine C."/>
            <person name="Stajich J.E."/>
            <person name="Selbmann L."/>
        </authorList>
    </citation>
    <scope>NUCLEOTIDE SEQUENCE</scope>
    <source>
        <strain evidence="2">CCFEE 5485</strain>
    </source>
</reference>
<evidence type="ECO:0000313" key="2">
    <source>
        <dbReference type="EMBL" id="KAK3670414.1"/>
    </source>
</evidence>
<organism evidence="2 3">
    <name type="scientific">Recurvomyces mirabilis</name>
    <dbReference type="NCBI Taxonomy" id="574656"/>
    <lineage>
        <taxon>Eukaryota</taxon>
        <taxon>Fungi</taxon>
        <taxon>Dikarya</taxon>
        <taxon>Ascomycota</taxon>
        <taxon>Pezizomycotina</taxon>
        <taxon>Dothideomycetes</taxon>
        <taxon>Dothideomycetidae</taxon>
        <taxon>Mycosphaerellales</taxon>
        <taxon>Teratosphaeriaceae</taxon>
        <taxon>Recurvomyces</taxon>
    </lineage>
</organism>
<evidence type="ECO:0000313" key="3">
    <source>
        <dbReference type="Proteomes" id="UP001274830"/>
    </source>
</evidence>